<feature type="transmembrane region" description="Helical" evidence="1">
    <location>
        <begin position="158"/>
        <end position="177"/>
    </location>
</feature>
<feature type="transmembrane region" description="Helical" evidence="1">
    <location>
        <begin position="123"/>
        <end position="146"/>
    </location>
</feature>
<comment type="caution">
    <text evidence="2">The sequence shown here is derived from an EMBL/GenBank/DDBJ whole genome shotgun (WGS) entry which is preliminary data.</text>
</comment>
<dbReference type="EMBL" id="SWMU01000001">
    <property type="protein sequence ID" value="TKS56986.1"/>
    <property type="molecule type" value="Genomic_DNA"/>
</dbReference>
<organism evidence="2 3">
    <name type="scientific">Mesohalobacter halotolerans</name>
    <dbReference type="NCBI Taxonomy" id="1883405"/>
    <lineage>
        <taxon>Bacteria</taxon>
        <taxon>Pseudomonadati</taxon>
        <taxon>Bacteroidota</taxon>
        <taxon>Flavobacteriia</taxon>
        <taxon>Flavobacteriales</taxon>
        <taxon>Flavobacteriaceae</taxon>
        <taxon>Mesohalobacter</taxon>
    </lineage>
</organism>
<feature type="transmembrane region" description="Helical" evidence="1">
    <location>
        <begin position="234"/>
        <end position="252"/>
    </location>
</feature>
<evidence type="ECO:0000256" key="1">
    <source>
        <dbReference type="SAM" id="Phobius"/>
    </source>
</evidence>
<feature type="transmembrane region" description="Helical" evidence="1">
    <location>
        <begin position="360"/>
        <end position="378"/>
    </location>
</feature>
<dbReference type="Proteomes" id="UP000306552">
    <property type="component" value="Unassembled WGS sequence"/>
</dbReference>
<feature type="transmembrane region" description="Helical" evidence="1">
    <location>
        <begin position="90"/>
        <end position="111"/>
    </location>
</feature>
<keyword evidence="3" id="KW-1185">Reference proteome</keyword>
<feature type="transmembrane region" description="Helical" evidence="1">
    <location>
        <begin position="67"/>
        <end position="84"/>
    </location>
</feature>
<feature type="transmembrane region" description="Helical" evidence="1">
    <location>
        <begin position="38"/>
        <end position="55"/>
    </location>
</feature>
<gene>
    <name evidence="2" type="ORF">FCN74_00760</name>
</gene>
<evidence type="ECO:0000313" key="3">
    <source>
        <dbReference type="Proteomes" id="UP000306552"/>
    </source>
</evidence>
<feature type="transmembrane region" description="Helical" evidence="1">
    <location>
        <begin position="334"/>
        <end position="353"/>
    </location>
</feature>
<dbReference type="RefSeq" id="WP_138930690.1">
    <property type="nucleotide sequence ID" value="NZ_SWMU01000001.1"/>
</dbReference>
<evidence type="ECO:0008006" key="4">
    <source>
        <dbReference type="Google" id="ProtNLM"/>
    </source>
</evidence>
<feature type="transmembrane region" description="Helical" evidence="1">
    <location>
        <begin position="384"/>
        <end position="403"/>
    </location>
</feature>
<keyword evidence="1" id="KW-0812">Transmembrane</keyword>
<evidence type="ECO:0000313" key="2">
    <source>
        <dbReference type="EMBL" id="TKS56986.1"/>
    </source>
</evidence>
<protein>
    <recommendedName>
        <fullName evidence="4">O-antigen ligase domain-containing protein</fullName>
    </recommendedName>
</protein>
<keyword evidence="1" id="KW-0472">Membrane</keyword>
<dbReference type="OrthoDB" id="1467627at2"/>
<keyword evidence="1" id="KW-1133">Transmembrane helix</keyword>
<accession>A0A4U5TS89</accession>
<dbReference type="AlphaFoldDB" id="A0A4U5TS89"/>
<reference evidence="2 3" key="1">
    <citation type="submission" date="2019-04" db="EMBL/GenBank/DDBJ databases">
        <title>Psychroflexus halotolerans sp. nov., isolated from a marine solar saltern.</title>
        <authorList>
            <person name="Feng X."/>
        </authorList>
    </citation>
    <scope>NUCLEOTIDE SEQUENCE [LARGE SCALE GENOMIC DNA]</scope>
    <source>
        <strain evidence="2 3">WDS2C27</strain>
    </source>
</reference>
<name>A0A4U5TS89_9FLAO</name>
<proteinExistence type="predicted"/>
<sequence length="407" mass="47115">MKIFNYLFLLAIFLGFFLPNNSNFILSIGGFNLRIRELAFFLLPIFNFLSVNQNSYPTNSKKIKSSIYILLIIVTLTESLKMLYFGYGLYGFLVSIKFGFPLFSSLIIILQKIKTNLKLVWQILLITLSISFILSFISIFINIPIYQNMEGMDYLDAVQGRIINSNSSFGLIGIYLLMSKNKGWYNKGLLVKLTSFLSIISLLISFNRTYLILALFLVFFLIFKNFGAKYFIKAILILIISFFIFQFAYYNFDAIKNQVDRRIVSILIGEKTVFSSAFEGNRDYIIEATLNNIIKGHWVFGLPYDAIMVKYSHLDSTASLHIASLTDTSFINILLRYGILPLLIIFQIFYKMLRVNKSKLYQYIFFLFFIASINIDSLMRHNSVLFLTMLFFISIASNNLNAINFRK</sequence>